<proteinExistence type="predicted"/>
<name>A0A919VXQ5_9ACTN</name>
<sequence>MVNADPPRVTDYAYYGSKDGLFDAVFDAVVVQTLSDVPLDVEDLPEYAARLYDQHLVTVVLALSRSGVTEGLDDASAAAAHREVIKGSIAALTSTYSRRWPSS</sequence>
<dbReference type="Proteomes" id="UP000680865">
    <property type="component" value="Unassembled WGS sequence"/>
</dbReference>
<gene>
    <name evidence="1" type="ORF">Aco04nite_33070</name>
</gene>
<dbReference type="AlphaFoldDB" id="A0A919VXQ5"/>
<dbReference type="Gene3D" id="1.10.357.10">
    <property type="entry name" value="Tetracycline Repressor, domain 2"/>
    <property type="match status" value="1"/>
</dbReference>
<reference evidence="1" key="1">
    <citation type="submission" date="2021-03" db="EMBL/GenBank/DDBJ databases">
        <title>Whole genome shotgun sequence of Actinoplanes consettensis NBRC 14913.</title>
        <authorList>
            <person name="Komaki H."/>
            <person name="Tamura T."/>
        </authorList>
    </citation>
    <scope>NUCLEOTIDE SEQUENCE</scope>
    <source>
        <strain evidence="1">NBRC 14913</strain>
    </source>
</reference>
<accession>A0A919VXQ5</accession>
<protein>
    <recommendedName>
        <fullName evidence="3">TetR family transcriptional regulator</fullName>
    </recommendedName>
</protein>
<evidence type="ECO:0008006" key="3">
    <source>
        <dbReference type="Google" id="ProtNLM"/>
    </source>
</evidence>
<evidence type="ECO:0000313" key="1">
    <source>
        <dbReference type="EMBL" id="GIM72988.1"/>
    </source>
</evidence>
<organism evidence="1 2">
    <name type="scientific">Winogradskya consettensis</name>
    <dbReference type="NCBI Taxonomy" id="113560"/>
    <lineage>
        <taxon>Bacteria</taxon>
        <taxon>Bacillati</taxon>
        <taxon>Actinomycetota</taxon>
        <taxon>Actinomycetes</taxon>
        <taxon>Micromonosporales</taxon>
        <taxon>Micromonosporaceae</taxon>
        <taxon>Winogradskya</taxon>
    </lineage>
</organism>
<dbReference type="EMBL" id="BOQP01000016">
    <property type="protein sequence ID" value="GIM72988.1"/>
    <property type="molecule type" value="Genomic_DNA"/>
</dbReference>
<keyword evidence="2" id="KW-1185">Reference proteome</keyword>
<dbReference type="RefSeq" id="WP_212998091.1">
    <property type="nucleotide sequence ID" value="NZ_BAAATW010000007.1"/>
</dbReference>
<evidence type="ECO:0000313" key="2">
    <source>
        <dbReference type="Proteomes" id="UP000680865"/>
    </source>
</evidence>
<comment type="caution">
    <text evidence="1">The sequence shown here is derived from an EMBL/GenBank/DDBJ whole genome shotgun (WGS) entry which is preliminary data.</text>
</comment>